<gene>
    <name evidence="2" type="ORF">IM697_33880</name>
</gene>
<feature type="compositionally biased region" description="Low complexity" evidence="1">
    <location>
        <begin position="33"/>
        <end position="43"/>
    </location>
</feature>
<dbReference type="KEGG" id="sfeu:IM697_33880"/>
<feature type="region of interest" description="Disordered" evidence="1">
    <location>
        <begin position="21"/>
        <end position="85"/>
    </location>
</feature>
<evidence type="ECO:0000313" key="3">
    <source>
        <dbReference type="Proteomes" id="UP000594205"/>
    </source>
</evidence>
<evidence type="ECO:0008006" key="4">
    <source>
        <dbReference type="Google" id="ProtNLM"/>
    </source>
</evidence>
<feature type="compositionally biased region" description="Basic and acidic residues" evidence="1">
    <location>
        <begin position="73"/>
        <end position="82"/>
    </location>
</feature>
<dbReference type="AlphaFoldDB" id="A0A7M2SFE3"/>
<feature type="compositionally biased region" description="Low complexity" evidence="1">
    <location>
        <begin position="52"/>
        <end position="61"/>
    </location>
</feature>
<evidence type="ECO:0000313" key="2">
    <source>
        <dbReference type="EMBL" id="QOV35034.1"/>
    </source>
</evidence>
<name>A0A7M2SFE3_9ACTN</name>
<dbReference type="RefSeq" id="WP_194039898.1">
    <property type="nucleotide sequence ID" value="NZ_CP063373.1"/>
</dbReference>
<protein>
    <recommendedName>
        <fullName evidence="4">Lipoprotein</fullName>
    </recommendedName>
</protein>
<organism evidence="2 3">
    <name type="scientific">Streptomyces ferrugineus</name>
    <dbReference type="NCBI Taxonomy" id="1413221"/>
    <lineage>
        <taxon>Bacteria</taxon>
        <taxon>Bacillati</taxon>
        <taxon>Actinomycetota</taxon>
        <taxon>Actinomycetes</taxon>
        <taxon>Kitasatosporales</taxon>
        <taxon>Streptomycetaceae</taxon>
        <taxon>Streptomyces</taxon>
    </lineage>
</organism>
<sequence>MPARVKRVAAVVVVGVLAVGGCSSDKDTDTSEAKPSPSASKPSRPSEPSKPAEPAESAEPASPSPSPTGPLPEAKDGKDTGACKDGNCEIVVTEPVDVVIGDGYLHVTVKYSTVTLMRFDSSGFLGYVSFGDGGEAAFSTAGGKKTTVDATVVNKDGAVLKFSTK</sequence>
<dbReference type="PROSITE" id="PS51257">
    <property type="entry name" value="PROKAR_LIPOPROTEIN"/>
    <property type="match status" value="1"/>
</dbReference>
<dbReference type="EMBL" id="CP063373">
    <property type="protein sequence ID" value="QOV35034.1"/>
    <property type="molecule type" value="Genomic_DNA"/>
</dbReference>
<dbReference type="Proteomes" id="UP000594205">
    <property type="component" value="Chromosome"/>
</dbReference>
<accession>A0A7M2SFE3</accession>
<reference evidence="2 3" key="1">
    <citation type="submission" date="2020-10" db="EMBL/GenBank/DDBJ databases">
        <title>Streptomyces ferrugineus complate genome analysis.</title>
        <authorList>
            <person name="Anwar N."/>
        </authorList>
    </citation>
    <scope>NUCLEOTIDE SEQUENCE [LARGE SCALE GENOMIC DNA]</scope>
    <source>
        <strain evidence="2 3">CCTCC AA2014009</strain>
    </source>
</reference>
<proteinExistence type="predicted"/>
<evidence type="ECO:0000256" key="1">
    <source>
        <dbReference type="SAM" id="MobiDB-lite"/>
    </source>
</evidence>
<keyword evidence="3" id="KW-1185">Reference proteome</keyword>